<organism evidence="11 12">
    <name type="scientific">Stylosanthes scabra</name>
    <dbReference type="NCBI Taxonomy" id="79078"/>
    <lineage>
        <taxon>Eukaryota</taxon>
        <taxon>Viridiplantae</taxon>
        <taxon>Streptophyta</taxon>
        <taxon>Embryophyta</taxon>
        <taxon>Tracheophyta</taxon>
        <taxon>Spermatophyta</taxon>
        <taxon>Magnoliopsida</taxon>
        <taxon>eudicotyledons</taxon>
        <taxon>Gunneridae</taxon>
        <taxon>Pentapetalae</taxon>
        <taxon>rosids</taxon>
        <taxon>fabids</taxon>
        <taxon>Fabales</taxon>
        <taxon>Fabaceae</taxon>
        <taxon>Papilionoideae</taxon>
        <taxon>50 kb inversion clade</taxon>
        <taxon>dalbergioids sensu lato</taxon>
        <taxon>Dalbergieae</taxon>
        <taxon>Pterocarpus clade</taxon>
        <taxon>Stylosanthes</taxon>
    </lineage>
</organism>
<comment type="caution">
    <text evidence="11">The sequence shown here is derived from an EMBL/GenBank/DDBJ whole genome shotgun (WGS) entry which is preliminary data.</text>
</comment>
<sequence length="148" mass="16406">MKEMLKNNTENKNNNNNNNECSSKTLINTCPSPSSNERCFVASICSFGSDGTARGMLGGRRRRRRLERGVLLQSDDPNRYCTNYYCRTTRTPMWRKGPLGFKVTLCNACGIDYMKQVTSRGSGITTTLPDFSAELGSDHSNSEGSADV</sequence>
<dbReference type="Proteomes" id="UP001341840">
    <property type="component" value="Unassembled WGS sequence"/>
</dbReference>
<keyword evidence="6" id="KW-0804">Transcription</keyword>
<dbReference type="PANTHER" id="PTHR47172:SF24">
    <property type="entry name" value="GATA ZINC FINGER DOMAIN-CONTAINING PROTEIN 14-RELATED"/>
    <property type="match status" value="1"/>
</dbReference>
<dbReference type="Gene3D" id="3.30.50.10">
    <property type="entry name" value="Erythroid Transcription Factor GATA-1, subunit A"/>
    <property type="match status" value="1"/>
</dbReference>
<name>A0ABU6YFE7_9FABA</name>
<keyword evidence="3" id="KW-0862">Zinc</keyword>
<keyword evidence="5" id="KW-0238">DNA-binding</keyword>
<dbReference type="PANTHER" id="PTHR47172">
    <property type="entry name" value="OS01G0976800 PROTEIN"/>
    <property type="match status" value="1"/>
</dbReference>
<dbReference type="Pfam" id="PF00320">
    <property type="entry name" value="GATA"/>
    <property type="match status" value="1"/>
</dbReference>
<comment type="similarity">
    <text evidence="7">Belongs to the type IV zinc-finger family. Class B subfamily.</text>
</comment>
<evidence type="ECO:0000256" key="9">
    <source>
        <dbReference type="PROSITE-ProRule" id="PRU00094"/>
    </source>
</evidence>
<accession>A0ABU6YFE7</accession>
<evidence type="ECO:0000256" key="6">
    <source>
        <dbReference type="ARBA" id="ARBA00023163"/>
    </source>
</evidence>
<keyword evidence="12" id="KW-1185">Reference proteome</keyword>
<dbReference type="EMBL" id="JASCZI010241821">
    <property type="protein sequence ID" value="MED6207353.1"/>
    <property type="molecule type" value="Genomic_DNA"/>
</dbReference>
<evidence type="ECO:0000313" key="11">
    <source>
        <dbReference type="EMBL" id="MED6207353.1"/>
    </source>
</evidence>
<evidence type="ECO:0000256" key="1">
    <source>
        <dbReference type="ARBA" id="ARBA00022723"/>
    </source>
</evidence>
<evidence type="ECO:0000313" key="12">
    <source>
        <dbReference type="Proteomes" id="UP001341840"/>
    </source>
</evidence>
<evidence type="ECO:0000256" key="4">
    <source>
        <dbReference type="ARBA" id="ARBA00023015"/>
    </source>
</evidence>
<evidence type="ECO:0000256" key="2">
    <source>
        <dbReference type="ARBA" id="ARBA00022771"/>
    </source>
</evidence>
<keyword evidence="2 9" id="KW-0863">Zinc-finger</keyword>
<protein>
    <recommendedName>
        <fullName evidence="10">GATA-type domain-containing protein</fullName>
    </recommendedName>
</protein>
<evidence type="ECO:0000259" key="10">
    <source>
        <dbReference type="PROSITE" id="PS50114"/>
    </source>
</evidence>
<keyword evidence="1" id="KW-0479">Metal-binding</keyword>
<feature type="domain" description="GATA-type" evidence="10">
    <location>
        <begin position="86"/>
        <end position="120"/>
    </location>
</feature>
<evidence type="ECO:0000256" key="8">
    <source>
        <dbReference type="ARBA" id="ARBA00037539"/>
    </source>
</evidence>
<dbReference type="SUPFAM" id="SSF57716">
    <property type="entry name" value="Glucocorticoid receptor-like (DNA-binding domain)"/>
    <property type="match status" value="1"/>
</dbReference>
<evidence type="ECO:0000256" key="3">
    <source>
        <dbReference type="ARBA" id="ARBA00022833"/>
    </source>
</evidence>
<proteinExistence type="inferred from homology"/>
<dbReference type="SMART" id="SM00401">
    <property type="entry name" value="ZnF_GATA"/>
    <property type="match status" value="1"/>
</dbReference>
<gene>
    <name evidence="11" type="ORF">PIB30_035058</name>
</gene>
<evidence type="ECO:0000256" key="7">
    <source>
        <dbReference type="ARBA" id="ARBA00024019"/>
    </source>
</evidence>
<comment type="function">
    <text evidence="8">Transcriptional regulator that specifically binds 5'-GATA-3' or 5'-GAT-3' motifs within gene promoters.</text>
</comment>
<keyword evidence="4" id="KW-0805">Transcription regulation</keyword>
<reference evidence="11 12" key="1">
    <citation type="journal article" date="2023" name="Plants (Basel)">
        <title>Bridging the Gap: Combining Genomics and Transcriptomics Approaches to Understand Stylosanthes scabra, an Orphan Legume from the Brazilian Caatinga.</title>
        <authorList>
            <person name="Ferreira-Neto J.R.C."/>
            <person name="da Silva M.D."/>
            <person name="Binneck E."/>
            <person name="de Melo N.F."/>
            <person name="da Silva R.H."/>
            <person name="de Melo A.L.T.M."/>
            <person name="Pandolfi V."/>
            <person name="Bustamante F.O."/>
            <person name="Brasileiro-Vidal A.C."/>
            <person name="Benko-Iseppon A.M."/>
        </authorList>
    </citation>
    <scope>NUCLEOTIDE SEQUENCE [LARGE SCALE GENOMIC DNA]</scope>
    <source>
        <tissue evidence="11">Leaves</tissue>
    </source>
</reference>
<dbReference type="InterPro" id="IPR000679">
    <property type="entry name" value="Znf_GATA"/>
</dbReference>
<evidence type="ECO:0000256" key="5">
    <source>
        <dbReference type="ARBA" id="ARBA00023125"/>
    </source>
</evidence>
<dbReference type="InterPro" id="IPR013088">
    <property type="entry name" value="Znf_NHR/GATA"/>
</dbReference>
<dbReference type="PROSITE" id="PS50114">
    <property type="entry name" value="GATA_ZN_FINGER_2"/>
    <property type="match status" value="1"/>
</dbReference>